<dbReference type="Pfam" id="PF13864">
    <property type="entry name" value="Enkurin"/>
    <property type="match status" value="1"/>
</dbReference>
<keyword evidence="5" id="KW-0966">Cell projection</keyword>
<feature type="coiled-coil region" evidence="6">
    <location>
        <begin position="238"/>
        <end position="265"/>
    </location>
</feature>
<accession>A0A7I8W1N9</accession>
<dbReference type="GO" id="GO:0005929">
    <property type="term" value="C:cilium"/>
    <property type="evidence" value="ECO:0007669"/>
    <property type="project" value="UniProtKB-SubCell"/>
</dbReference>
<evidence type="ECO:0000256" key="7">
    <source>
        <dbReference type="SAM" id="MobiDB-lite"/>
    </source>
</evidence>
<evidence type="ECO:0000313" key="9">
    <source>
        <dbReference type="EMBL" id="CAD5122015.1"/>
    </source>
</evidence>
<dbReference type="PROSITE" id="PS51665">
    <property type="entry name" value="ENKURIN"/>
    <property type="match status" value="1"/>
</dbReference>
<evidence type="ECO:0000256" key="6">
    <source>
        <dbReference type="SAM" id="Coils"/>
    </source>
</evidence>
<feature type="compositionally biased region" description="Basic and acidic residues" evidence="7">
    <location>
        <begin position="68"/>
        <end position="78"/>
    </location>
</feature>
<feature type="compositionally biased region" description="Basic and acidic residues" evidence="7">
    <location>
        <begin position="17"/>
        <end position="30"/>
    </location>
</feature>
<dbReference type="AlphaFoldDB" id="A0A7I8W1N9"/>
<evidence type="ECO:0000313" key="10">
    <source>
        <dbReference type="Proteomes" id="UP000549394"/>
    </source>
</evidence>
<sequence length="273" mass="31640">MLLNVEGLSLHRGGSKPKVEPKDHVKENVKRMRQIQRQVQKKEETSRQPVRALWKSEKYEGVQSKVQEQIKQEPDAPRPHTAHYLRAHSRTGYSDSKGPRPASVEPPEEKLSVPKAETARDVKLIRRNIDFIKANGRSVKYCSVKRSPSLTALDELKKKKEEEVSTYKKGVVPKYLEKRKDEWKREEEERIASIPDPDLPPGHRLLPEADRRSTLEKLKETGIDLNNQLACMPVRNDTLTIRRKRDELERKISEVEEAIKIFSRSKVFVKLDS</sequence>
<comment type="subcellular location">
    <subcellularLocation>
        <location evidence="1">Cell projection</location>
        <location evidence="1">Cilium</location>
    </subcellularLocation>
    <subcellularLocation>
        <location evidence="2">Cytoplasm</location>
        <location evidence="2">Cytoskeleton</location>
    </subcellularLocation>
</comment>
<comment type="caution">
    <text evidence="9">The sequence shown here is derived from an EMBL/GenBank/DDBJ whole genome shotgun (WGS) entry which is preliminary data.</text>
</comment>
<keyword evidence="10" id="KW-1185">Reference proteome</keyword>
<feature type="region of interest" description="Disordered" evidence="7">
    <location>
        <begin position="1"/>
        <end position="115"/>
    </location>
</feature>
<reference evidence="9 10" key="1">
    <citation type="submission" date="2020-08" db="EMBL/GenBank/DDBJ databases">
        <authorList>
            <person name="Hejnol A."/>
        </authorList>
    </citation>
    <scope>NUCLEOTIDE SEQUENCE [LARGE SCALE GENOMIC DNA]</scope>
</reference>
<dbReference type="PANTHER" id="PTHR21490:SF2">
    <property type="entry name" value="ENKURIN DOMAIN-CONTAINING PROTEIN 1"/>
    <property type="match status" value="1"/>
</dbReference>
<evidence type="ECO:0000256" key="4">
    <source>
        <dbReference type="ARBA" id="ARBA00023212"/>
    </source>
</evidence>
<name>A0A7I8W1N9_9ANNE</name>
<keyword evidence="6" id="KW-0175">Coiled coil</keyword>
<organism evidence="9 10">
    <name type="scientific">Dimorphilus gyrociliatus</name>
    <dbReference type="NCBI Taxonomy" id="2664684"/>
    <lineage>
        <taxon>Eukaryota</taxon>
        <taxon>Metazoa</taxon>
        <taxon>Spiralia</taxon>
        <taxon>Lophotrochozoa</taxon>
        <taxon>Annelida</taxon>
        <taxon>Polychaeta</taxon>
        <taxon>Polychaeta incertae sedis</taxon>
        <taxon>Dinophilidae</taxon>
        <taxon>Dimorphilus</taxon>
    </lineage>
</organism>
<protein>
    <submittedName>
        <fullName evidence="9">DgyrCDS10469</fullName>
    </submittedName>
</protein>
<feature type="compositionally biased region" description="Basic residues" evidence="7">
    <location>
        <begin position="80"/>
        <end position="89"/>
    </location>
</feature>
<feature type="domain" description="Enkurin" evidence="8">
    <location>
        <begin position="178"/>
        <end position="270"/>
    </location>
</feature>
<dbReference type="Proteomes" id="UP000549394">
    <property type="component" value="Unassembled WGS sequence"/>
</dbReference>
<dbReference type="InterPro" id="IPR052102">
    <property type="entry name" value="Enkurin_domain-protein"/>
</dbReference>
<dbReference type="PANTHER" id="PTHR21490">
    <property type="entry name" value="ENKURIN-RELATED"/>
    <property type="match status" value="1"/>
</dbReference>
<evidence type="ECO:0000256" key="5">
    <source>
        <dbReference type="ARBA" id="ARBA00023273"/>
    </source>
</evidence>
<evidence type="ECO:0000256" key="1">
    <source>
        <dbReference type="ARBA" id="ARBA00004138"/>
    </source>
</evidence>
<evidence type="ECO:0000256" key="2">
    <source>
        <dbReference type="ARBA" id="ARBA00004245"/>
    </source>
</evidence>
<evidence type="ECO:0000259" key="8">
    <source>
        <dbReference type="PROSITE" id="PS51665"/>
    </source>
</evidence>
<dbReference type="EMBL" id="CAJFCJ010000015">
    <property type="protein sequence ID" value="CAD5122015.1"/>
    <property type="molecule type" value="Genomic_DNA"/>
</dbReference>
<gene>
    <name evidence="9" type="ORF">DGYR_LOCUS9881</name>
</gene>
<keyword evidence="4" id="KW-0206">Cytoskeleton</keyword>
<dbReference type="OrthoDB" id="10264920at2759"/>
<evidence type="ECO:0000256" key="3">
    <source>
        <dbReference type="ARBA" id="ARBA00022490"/>
    </source>
</evidence>
<dbReference type="InterPro" id="IPR027012">
    <property type="entry name" value="Enkurin_dom"/>
</dbReference>
<proteinExistence type="predicted"/>
<keyword evidence="3" id="KW-0963">Cytoplasm</keyword>
<dbReference type="GO" id="GO:0005881">
    <property type="term" value="C:cytoplasmic microtubule"/>
    <property type="evidence" value="ECO:0007669"/>
    <property type="project" value="TreeGrafter"/>
</dbReference>